<feature type="transmembrane region" description="Helical" evidence="9">
    <location>
        <begin position="157"/>
        <end position="176"/>
    </location>
</feature>
<feature type="signal peptide" evidence="10">
    <location>
        <begin position="1"/>
        <end position="21"/>
    </location>
</feature>
<keyword evidence="6 9" id="KW-1133">Transmembrane helix</keyword>
<proteinExistence type="predicted"/>
<dbReference type="PANTHER" id="PTHR48060:SF21">
    <property type="entry name" value="L DOMAIN-LIKE PROTEIN"/>
    <property type="match status" value="1"/>
</dbReference>
<comment type="subcellular location">
    <subcellularLocation>
        <location evidence="1">Membrane</location>
        <topology evidence="1">Single-pass membrane protein</topology>
    </subcellularLocation>
</comment>
<evidence type="ECO:0000256" key="10">
    <source>
        <dbReference type="SAM" id="SignalP"/>
    </source>
</evidence>
<dbReference type="EMBL" id="JAEFBK010000008">
    <property type="protein sequence ID" value="KAG7578423.1"/>
    <property type="molecule type" value="Genomic_DNA"/>
</dbReference>
<feature type="chain" id="PRO_5044693604" evidence="10">
    <location>
        <begin position="22"/>
        <end position="182"/>
    </location>
</feature>
<evidence type="ECO:0000256" key="3">
    <source>
        <dbReference type="ARBA" id="ARBA00022692"/>
    </source>
</evidence>
<sequence>MIMRIFLFSLALLVVASVVEQGDRAAMLAVSRAFQPHPRRWSTISSFAYCKWRGVTCNHNNHLVISLNISGLSLGGTISPEIGHLSEVQEVYLQNNNLTGEVPSSLAALPSLRILDVSNNNLSGVVPEFERSVKVIYRPGNPLLKDRPSSGKAMTEIGRAFIILAIGFIAGFYTRLNRRFRI</sequence>
<dbReference type="Proteomes" id="UP000694240">
    <property type="component" value="Chromosome 8"/>
</dbReference>
<dbReference type="InterPro" id="IPR053211">
    <property type="entry name" value="DNA_repair-toleration"/>
</dbReference>
<keyword evidence="4 10" id="KW-0732">Signal</keyword>
<evidence type="ECO:0000256" key="1">
    <source>
        <dbReference type="ARBA" id="ARBA00004167"/>
    </source>
</evidence>
<protein>
    <submittedName>
        <fullName evidence="12">Leucine rich repeat 4</fullName>
    </submittedName>
</protein>
<evidence type="ECO:0000259" key="11">
    <source>
        <dbReference type="Pfam" id="PF08263"/>
    </source>
</evidence>
<organism evidence="12 13">
    <name type="scientific">Arabidopsis thaliana x Arabidopsis arenosa</name>
    <dbReference type="NCBI Taxonomy" id="1240361"/>
    <lineage>
        <taxon>Eukaryota</taxon>
        <taxon>Viridiplantae</taxon>
        <taxon>Streptophyta</taxon>
        <taxon>Embryophyta</taxon>
        <taxon>Tracheophyta</taxon>
        <taxon>Spermatophyta</taxon>
        <taxon>Magnoliopsida</taxon>
        <taxon>eudicotyledons</taxon>
        <taxon>Gunneridae</taxon>
        <taxon>Pentapetalae</taxon>
        <taxon>rosids</taxon>
        <taxon>malvids</taxon>
        <taxon>Brassicales</taxon>
        <taxon>Brassicaceae</taxon>
        <taxon>Camelineae</taxon>
        <taxon>Arabidopsis</taxon>
    </lineage>
</organism>
<keyword evidence="7 9" id="KW-0472">Membrane</keyword>
<keyword evidence="8" id="KW-0675">Receptor</keyword>
<evidence type="ECO:0000313" key="12">
    <source>
        <dbReference type="EMBL" id="KAG7578424.1"/>
    </source>
</evidence>
<comment type="caution">
    <text evidence="12">The sequence shown here is derived from an EMBL/GenBank/DDBJ whole genome shotgun (WGS) entry which is preliminary data.</text>
</comment>
<dbReference type="FunFam" id="3.80.10.10:FF:000129">
    <property type="entry name" value="Leucine-rich repeat receptor-like kinase"/>
    <property type="match status" value="1"/>
</dbReference>
<evidence type="ECO:0000256" key="8">
    <source>
        <dbReference type="ARBA" id="ARBA00023170"/>
    </source>
</evidence>
<gene>
    <name evidence="12" type="ORF">ISN45_Aa03g026080</name>
</gene>
<evidence type="ECO:0000256" key="7">
    <source>
        <dbReference type="ARBA" id="ARBA00023136"/>
    </source>
</evidence>
<dbReference type="GO" id="GO:0016020">
    <property type="term" value="C:membrane"/>
    <property type="evidence" value="ECO:0007669"/>
    <property type="project" value="UniProtKB-SubCell"/>
</dbReference>
<dbReference type="InterPro" id="IPR025875">
    <property type="entry name" value="Leu-rich_rpt_4"/>
</dbReference>
<evidence type="ECO:0000256" key="2">
    <source>
        <dbReference type="ARBA" id="ARBA00022614"/>
    </source>
</evidence>
<keyword evidence="5" id="KW-0677">Repeat</keyword>
<evidence type="ECO:0000256" key="4">
    <source>
        <dbReference type="ARBA" id="ARBA00022729"/>
    </source>
</evidence>
<evidence type="ECO:0000313" key="13">
    <source>
        <dbReference type="Proteomes" id="UP000694240"/>
    </source>
</evidence>
<keyword evidence="2" id="KW-0433">Leucine-rich repeat</keyword>
<name>A0A8T2B2Z5_9BRAS</name>
<dbReference type="EMBL" id="JAEFBK010000008">
    <property type="protein sequence ID" value="KAG7578424.1"/>
    <property type="molecule type" value="Genomic_DNA"/>
</dbReference>
<evidence type="ECO:0000256" key="6">
    <source>
        <dbReference type="ARBA" id="ARBA00022989"/>
    </source>
</evidence>
<dbReference type="PANTHER" id="PTHR48060">
    <property type="entry name" value="DNA DAMAGE-REPAIR/TOLERATION PROTEIN DRT100"/>
    <property type="match status" value="1"/>
</dbReference>
<dbReference type="InterPro" id="IPR013210">
    <property type="entry name" value="LRR_N_plant-typ"/>
</dbReference>
<dbReference type="Pfam" id="PF08263">
    <property type="entry name" value="LRRNT_2"/>
    <property type="match status" value="1"/>
</dbReference>
<keyword evidence="3 9" id="KW-0812">Transmembrane</keyword>
<feature type="domain" description="Leucine-rich repeat-containing N-terminal plant-type" evidence="11">
    <location>
        <begin position="22"/>
        <end position="58"/>
    </location>
</feature>
<keyword evidence="13" id="KW-1185">Reference proteome</keyword>
<dbReference type="AlphaFoldDB" id="A0A8T2B2Z5"/>
<reference evidence="12 13" key="1">
    <citation type="submission" date="2020-12" db="EMBL/GenBank/DDBJ databases">
        <title>Concerted genomic and epigenomic changes stabilize Arabidopsis allopolyploids.</title>
        <authorList>
            <person name="Chen Z."/>
        </authorList>
    </citation>
    <scope>NUCLEOTIDE SEQUENCE [LARGE SCALE GENOMIC DNA]</scope>
    <source>
        <strain evidence="12">Allo738</strain>
        <tissue evidence="12">Leaf</tissue>
    </source>
</reference>
<evidence type="ECO:0000256" key="9">
    <source>
        <dbReference type="SAM" id="Phobius"/>
    </source>
</evidence>
<dbReference type="Pfam" id="PF12799">
    <property type="entry name" value="LRR_4"/>
    <property type="match status" value="1"/>
</dbReference>
<evidence type="ECO:0000256" key="5">
    <source>
        <dbReference type="ARBA" id="ARBA00022737"/>
    </source>
</evidence>
<accession>A0A8T2B2Z5</accession>